<dbReference type="STRING" id="36847.CLNEO_11290"/>
<dbReference type="SMART" id="SM00857">
    <property type="entry name" value="Resolvase"/>
    <property type="match status" value="1"/>
</dbReference>
<dbReference type="PROSITE" id="PS51736">
    <property type="entry name" value="RECOMBINASES_3"/>
    <property type="match status" value="1"/>
</dbReference>
<dbReference type="AlphaFoldDB" id="A0A136WHI6"/>
<organism evidence="3 4">
    <name type="scientific">Anaerotignum neopropionicum</name>
    <dbReference type="NCBI Taxonomy" id="36847"/>
    <lineage>
        <taxon>Bacteria</taxon>
        <taxon>Bacillati</taxon>
        <taxon>Bacillota</taxon>
        <taxon>Clostridia</taxon>
        <taxon>Lachnospirales</taxon>
        <taxon>Anaerotignaceae</taxon>
        <taxon>Anaerotignum</taxon>
    </lineage>
</organism>
<gene>
    <name evidence="3" type="primary">tnpR_4</name>
    <name evidence="3" type="ORF">CLNEO_11290</name>
</gene>
<dbReference type="Gene3D" id="3.90.1750.20">
    <property type="entry name" value="Putative Large Serine Recombinase, Chain B, Domain 2"/>
    <property type="match status" value="1"/>
</dbReference>
<dbReference type="SUPFAM" id="SSF53041">
    <property type="entry name" value="Resolvase-like"/>
    <property type="match status" value="1"/>
</dbReference>
<dbReference type="CDD" id="cd00338">
    <property type="entry name" value="Ser_Recombinase"/>
    <property type="match status" value="1"/>
</dbReference>
<evidence type="ECO:0000259" key="1">
    <source>
        <dbReference type="PROSITE" id="PS51736"/>
    </source>
</evidence>
<feature type="domain" description="Resolvase/invertase-type recombinase catalytic" evidence="1">
    <location>
        <begin position="28"/>
        <end position="176"/>
    </location>
</feature>
<dbReference type="GO" id="GO:0000150">
    <property type="term" value="F:DNA strand exchange activity"/>
    <property type="evidence" value="ECO:0007669"/>
    <property type="project" value="InterPro"/>
</dbReference>
<dbReference type="InterPro" id="IPR025827">
    <property type="entry name" value="Zn_ribbon_recom_dom"/>
</dbReference>
<dbReference type="OrthoDB" id="9769353at2"/>
<dbReference type="RefSeq" id="WP_066085736.1">
    <property type="nucleotide sequence ID" value="NZ_LRVM01000002.1"/>
</dbReference>
<evidence type="ECO:0000259" key="2">
    <source>
        <dbReference type="PROSITE" id="PS51737"/>
    </source>
</evidence>
<dbReference type="InterPro" id="IPR006119">
    <property type="entry name" value="Resolv_N"/>
</dbReference>
<dbReference type="InterPro" id="IPR050639">
    <property type="entry name" value="SSR_resolvase"/>
</dbReference>
<evidence type="ECO:0000313" key="3">
    <source>
        <dbReference type="EMBL" id="KXL53903.1"/>
    </source>
</evidence>
<dbReference type="InterPro" id="IPR038109">
    <property type="entry name" value="DNA_bind_recomb_sf"/>
</dbReference>
<name>A0A136WHI6_9FIRM</name>
<dbReference type="Gene3D" id="3.40.50.1390">
    <property type="entry name" value="Resolvase, N-terminal catalytic domain"/>
    <property type="match status" value="1"/>
</dbReference>
<dbReference type="EMBL" id="LRVM01000002">
    <property type="protein sequence ID" value="KXL53903.1"/>
    <property type="molecule type" value="Genomic_DNA"/>
</dbReference>
<sequence>MQQSKEITVIPPDPKYDKHVRIENKILNVAAYCRVSTRFEQQENSYESQIDYYTRKIGQNKNWHCTGIYADEGKIATGTKYRDSFNVMIEDCYAGKIDLILTKSISRFARNTVDFLRVIRELKDRQIRIIFEKENIDTMNSTGELLITILSSQAQEESRNLSENTRWGIVRKFEQGIVQVNHKKFLGFTKDEDNKLIIVPEEADIVRKIFDLYLQGLGANKIARVLEAEGIRTTTGLEHWHPQTIYKMLQCEKYIGDAILQKTHTIDFLTKKRVKNNGYVKKYYVRNSHEAIITKEQFYLVQEEMKRRSCTGEKSTGKRYSSAYPLSGIIICGNCNNVYTRVTWQNKNGKAFVWRCREQLKPGSLQCKHSTTVREAEMLNLLSELFNMILETDPADATVFLLKTKAILIVNLMENEKYLSDNITKQIINKVIDRIVIKKEGITAIHFKSGLVIEKTLS</sequence>
<comment type="caution">
    <text evidence="3">The sequence shown here is derived from an EMBL/GenBank/DDBJ whole genome shotgun (WGS) entry which is preliminary data.</text>
</comment>
<dbReference type="GO" id="GO:0003677">
    <property type="term" value="F:DNA binding"/>
    <property type="evidence" value="ECO:0007669"/>
    <property type="project" value="InterPro"/>
</dbReference>
<feature type="domain" description="Recombinase" evidence="2">
    <location>
        <begin position="185"/>
        <end position="311"/>
    </location>
</feature>
<dbReference type="Pfam" id="PF13408">
    <property type="entry name" value="Zn_ribbon_recom"/>
    <property type="match status" value="1"/>
</dbReference>
<dbReference type="PATRIC" id="fig|36847.3.peg.1311"/>
<dbReference type="Pfam" id="PF07508">
    <property type="entry name" value="Recombinase"/>
    <property type="match status" value="1"/>
</dbReference>
<dbReference type="InterPro" id="IPR036162">
    <property type="entry name" value="Resolvase-like_N_sf"/>
</dbReference>
<dbReference type="PANTHER" id="PTHR30461">
    <property type="entry name" value="DNA-INVERTASE FROM LAMBDOID PROPHAGE"/>
    <property type="match status" value="1"/>
</dbReference>
<dbReference type="Pfam" id="PF00239">
    <property type="entry name" value="Resolvase"/>
    <property type="match status" value="1"/>
</dbReference>
<proteinExistence type="predicted"/>
<dbReference type="Proteomes" id="UP000070539">
    <property type="component" value="Unassembled WGS sequence"/>
</dbReference>
<protein>
    <submittedName>
        <fullName evidence="3">Transposon gamma-delta resolvase</fullName>
    </submittedName>
</protein>
<dbReference type="InterPro" id="IPR011109">
    <property type="entry name" value="DNA_bind_recombinase_dom"/>
</dbReference>
<dbReference type="PROSITE" id="PS51737">
    <property type="entry name" value="RECOMBINASE_DNA_BIND"/>
    <property type="match status" value="1"/>
</dbReference>
<dbReference type="PANTHER" id="PTHR30461:SF23">
    <property type="entry name" value="DNA RECOMBINASE-RELATED"/>
    <property type="match status" value="1"/>
</dbReference>
<keyword evidence="4" id="KW-1185">Reference proteome</keyword>
<reference evidence="3 4" key="1">
    <citation type="submission" date="2016-01" db="EMBL/GenBank/DDBJ databases">
        <title>Genome sequence of Clostridium neopropionicum X4, DSM-3847.</title>
        <authorList>
            <person name="Poehlein A."/>
            <person name="Beck M.H."/>
            <person name="Bengelsdorf F.R."/>
            <person name="Daniel R."/>
            <person name="Duerre P."/>
        </authorList>
    </citation>
    <scope>NUCLEOTIDE SEQUENCE [LARGE SCALE GENOMIC DNA]</scope>
    <source>
        <strain evidence="3 4">DSM-3847</strain>
    </source>
</reference>
<accession>A0A136WHI6</accession>
<evidence type="ECO:0000313" key="4">
    <source>
        <dbReference type="Proteomes" id="UP000070539"/>
    </source>
</evidence>